<feature type="domain" description="Glycosyltransferase 2-like" evidence="1">
    <location>
        <begin position="12"/>
        <end position="148"/>
    </location>
</feature>
<name>A0A7G5XHN6_9BACT</name>
<protein>
    <submittedName>
        <fullName evidence="2">Glycosyltransferase</fullName>
    </submittedName>
</protein>
<dbReference type="InterPro" id="IPR029044">
    <property type="entry name" value="Nucleotide-diphossugar_trans"/>
</dbReference>
<evidence type="ECO:0000313" key="3">
    <source>
        <dbReference type="Proteomes" id="UP000515344"/>
    </source>
</evidence>
<proteinExistence type="predicted"/>
<dbReference type="CDD" id="cd06433">
    <property type="entry name" value="GT_2_WfgS_like"/>
    <property type="match status" value="1"/>
</dbReference>
<dbReference type="PANTHER" id="PTHR43685:SF2">
    <property type="entry name" value="GLYCOSYLTRANSFERASE 2-LIKE DOMAIN-CONTAINING PROTEIN"/>
    <property type="match status" value="1"/>
</dbReference>
<reference evidence="3" key="1">
    <citation type="submission" date="2020-08" db="EMBL/GenBank/DDBJ databases">
        <title>Lacibacter sp. S13-6-6 genome sequencing.</title>
        <authorList>
            <person name="Jin L."/>
        </authorList>
    </citation>
    <scope>NUCLEOTIDE SEQUENCE [LARGE SCALE GENOMIC DNA]</scope>
    <source>
        <strain evidence="3">S13-6-6</strain>
    </source>
</reference>
<evidence type="ECO:0000313" key="2">
    <source>
        <dbReference type="EMBL" id="QNA44989.1"/>
    </source>
</evidence>
<dbReference type="InterPro" id="IPR050834">
    <property type="entry name" value="Glycosyltransf_2"/>
</dbReference>
<dbReference type="InterPro" id="IPR001173">
    <property type="entry name" value="Glyco_trans_2-like"/>
</dbReference>
<gene>
    <name evidence="2" type="ORF">H4075_02000</name>
</gene>
<dbReference type="SUPFAM" id="SSF53448">
    <property type="entry name" value="Nucleotide-diphospho-sugar transferases"/>
    <property type="match status" value="1"/>
</dbReference>
<organism evidence="2 3">
    <name type="scientific">Lacibacter sediminis</name>
    <dbReference type="NCBI Taxonomy" id="2760713"/>
    <lineage>
        <taxon>Bacteria</taxon>
        <taxon>Pseudomonadati</taxon>
        <taxon>Bacteroidota</taxon>
        <taxon>Chitinophagia</taxon>
        <taxon>Chitinophagales</taxon>
        <taxon>Chitinophagaceae</taxon>
        <taxon>Lacibacter</taxon>
    </lineage>
</organism>
<dbReference type="Gene3D" id="3.90.550.10">
    <property type="entry name" value="Spore Coat Polysaccharide Biosynthesis Protein SpsA, Chain A"/>
    <property type="match status" value="1"/>
</dbReference>
<dbReference type="KEGG" id="lacs:H4075_02000"/>
<dbReference type="Pfam" id="PF00535">
    <property type="entry name" value="Glycos_transf_2"/>
    <property type="match status" value="1"/>
</dbReference>
<sequence length="288" mass="33522">MSNYPANNCLLSIIMPVYNAGQYIETVLQSIALQTFSNYELVVLDALSTDGTKEIVEARQKEDQRVRLISEKDNGIYDAMNKGVASAKGEWVYFMGCDDGFYDASVLERLFYSLTEEYDLVYGDVLWVPDEVIEKGTCMPTDLINRNINHQRIFYRRTLFQQYGGYDLQYRIASDHELNIRFFCSTAIRKKYVPYTVARYHSGGFSANKVDEVFWNNWKEIFKKNFAQHLPAKIMYDKLGWYCRCLIDQQQYAKAAPIFFDVLVHTLSPGFVKLTMEQYFKSRKLHAG</sequence>
<dbReference type="PANTHER" id="PTHR43685">
    <property type="entry name" value="GLYCOSYLTRANSFERASE"/>
    <property type="match status" value="1"/>
</dbReference>
<accession>A0A7G5XHN6</accession>
<evidence type="ECO:0000259" key="1">
    <source>
        <dbReference type="Pfam" id="PF00535"/>
    </source>
</evidence>
<dbReference type="EMBL" id="CP060007">
    <property type="protein sequence ID" value="QNA44989.1"/>
    <property type="molecule type" value="Genomic_DNA"/>
</dbReference>
<dbReference type="RefSeq" id="WP_182803654.1">
    <property type="nucleotide sequence ID" value="NZ_CP060007.1"/>
</dbReference>
<dbReference type="Proteomes" id="UP000515344">
    <property type="component" value="Chromosome"/>
</dbReference>
<keyword evidence="3" id="KW-1185">Reference proteome</keyword>
<dbReference type="AlphaFoldDB" id="A0A7G5XHN6"/>